<organism evidence="5 6">
    <name type="scientific">Lentinula guzmanii</name>
    <dbReference type="NCBI Taxonomy" id="2804957"/>
    <lineage>
        <taxon>Eukaryota</taxon>
        <taxon>Fungi</taxon>
        <taxon>Dikarya</taxon>
        <taxon>Basidiomycota</taxon>
        <taxon>Agaricomycotina</taxon>
        <taxon>Agaricomycetes</taxon>
        <taxon>Agaricomycetidae</taxon>
        <taxon>Agaricales</taxon>
        <taxon>Marasmiineae</taxon>
        <taxon>Omphalotaceae</taxon>
        <taxon>Lentinula</taxon>
    </lineage>
</organism>
<sequence>MSKLSFSLNKPKTTVPAAAPSFKQPTAFSAFDDDEPVDAAPTASSSKESNVLTSKKLKKQMEEEKKVDSTVYEYDEVWDKMQMAKLQQKETKEAESKRKPKYIHDLLSSAATRKLDHLRAEEKMMQRERELEGDEFADKESFGHKHTRTKWRKFARLRRKRKREMNSRKKQGTSTGLAQFYRKLLEDSEQSHEATVAATQKPIIGPQGPLPNMTITKPPDFAPLSDLERARIAREEIIDKRDLLSGGLNLSGTNTRTLKMLSAAWAWANMDNVQVHRAVGTAADGGRTRNEFERRENERRHEKTQRIIAKRNTEEDVESARTRFLERKRRKLEEAHDAGE</sequence>
<dbReference type="PANTHER" id="PTHR47845">
    <property type="entry name" value="NUCLEAR SPECKLE SPLICING REGULATORY PROTEIN 1 HOMOLOG"/>
    <property type="match status" value="1"/>
</dbReference>
<dbReference type="Pfam" id="PF09745">
    <property type="entry name" value="NSRP1_N"/>
    <property type="match status" value="1"/>
</dbReference>
<reference evidence="5" key="2">
    <citation type="journal article" date="2023" name="Proc. Natl. Acad. Sci. U.S.A.">
        <title>A global phylogenomic analysis of the shiitake genus Lentinula.</title>
        <authorList>
            <person name="Sierra-Patev S."/>
            <person name="Min B."/>
            <person name="Naranjo-Ortiz M."/>
            <person name="Looney B."/>
            <person name="Konkel Z."/>
            <person name="Slot J.C."/>
            <person name="Sakamoto Y."/>
            <person name="Steenwyk J.L."/>
            <person name="Rokas A."/>
            <person name="Carro J."/>
            <person name="Camarero S."/>
            <person name="Ferreira P."/>
            <person name="Molpeceres G."/>
            <person name="Ruiz-Duenas F.J."/>
            <person name="Serrano A."/>
            <person name="Henrissat B."/>
            <person name="Drula E."/>
            <person name="Hughes K.W."/>
            <person name="Mata J.L."/>
            <person name="Ishikawa N.K."/>
            <person name="Vargas-Isla R."/>
            <person name="Ushijima S."/>
            <person name="Smith C.A."/>
            <person name="Donoghue J."/>
            <person name="Ahrendt S."/>
            <person name="Andreopoulos W."/>
            <person name="He G."/>
            <person name="LaButti K."/>
            <person name="Lipzen A."/>
            <person name="Ng V."/>
            <person name="Riley R."/>
            <person name="Sandor L."/>
            <person name="Barry K."/>
            <person name="Martinez A.T."/>
            <person name="Xiao Y."/>
            <person name="Gibbons J.G."/>
            <person name="Terashima K."/>
            <person name="Grigoriev I.V."/>
            <person name="Hibbett D."/>
        </authorList>
    </citation>
    <scope>NUCLEOTIDE SEQUENCE</scope>
    <source>
        <strain evidence="5">ET3784</strain>
    </source>
</reference>
<dbReference type="InterPro" id="IPR018612">
    <property type="entry name" value="NSRP1_N"/>
</dbReference>
<name>A0AA38JMC8_9AGAR</name>
<comment type="caution">
    <text evidence="5">The sequence shown here is derived from an EMBL/GenBank/DDBJ whole genome shotgun (WGS) entry which is preliminary data.</text>
</comment>
<keyword evidence="6" id="KW-1185">Reference proteome</keyword>
<accession>A0AA38JMC8</accession>
<dbReference type="InterPro" id="IPR053246">
    <property type="entry name" value="NS_splicing_regulatory_protein"/>
</dbReference>
<dbReference type="PANTHER" id="PTHR47845:SF1">
    <property type="entry name" value="NUCLEAR SPECKLE SPLICING REGULATORY PROTEIN 1 HOMOLOG"/>
    <property type="match status" value="1"/>
</dbReference>
<feature type="region of interest" description="Disordered" evidence="3">
    <location>
        <begin position="287"/>
        <end position="322"/>
    </location>
</feature>
<reference evidence="5" key="1">
    <citation type="submission" date="2022-08" db="EMBL/GenBank/DDBJ databases">
        <authorList>
            <consortium name="DOE Joint Genome Institute"/>
            <person name="Min B."/>
            <person name="Sierra-Patev S."/>
            <person name="Naranjo-Ortiz M."/>
            <person name="Looney B."/>
            <person name="Konkel Z."/>
            <person name="Slot J.C."/>
            <person name="Sakamoto Y."/>
            <person name="Steenwyk J.L."/>
            <person name="Rokas A."/>
            <person name="Carro J."/>
            <person name="Camarero S."/>
            <person name="Ferreira P."/>
            <person name="Molpeceres G."/>
            <person name="Ruiz-duenas F.J."/>
            <person name="Serrano A."/>
            <person name="Henrissat B."/>
            <person name="Drula E."/>
            <person name="Hughes K.W."/>
            <person name="Mata J.L."/>
            <person name="Ishikawa N.K."/>
            <person name="Vargas-Isla R."/>
            <person name="Ushijima S."/>
            <person name="Smith C.A."/>
            <person name="Ahrendt S."/>
            <person name="Andreopoulos W."/>
            <person name="He G."/>
            <person name="LaButti K."/>
            <person name="Lipzen A."/>
            <person name="Ng V."/>
            <person name="Riley R."/>
            <person name="Sandor L."/>
            <person name="Barry K."/>
            <person name="Martinez A.T."/>
            <person name="Xiao Y."/>
            <person name="Gibbons J.G."/>
            <person name="Terashima K."/>
            <person name="Hibbett D.S."/>
            <person name="Grigoriev I.V."/>
        </authorList>
    </citation>
    <scope>NUCLEOTIDE SEQUENCE</scope>
    <source>
        <strain evidence="5">ET3784</strain>
    </source>
</reference>
<feature type="domain" description="Nuclear speckle splicing regulatory protein 1 N-terminal" evidence="4">
    <location>
        <begin position="58"/>
        <end position="171"/>
    </location>
</feature>
<dbReference type="Proteomes" id="UP001176059">
    <property type="component" value="Unassembled WGS sequence"/>
</dbReference>
<evidence type="ECO:0000313" key="5">
    <source>
        <dbReference type="EMBL" id="KAJ3732970.1"/>
    </source>
</evidence>
<dbReference type="AlphaFoldDB" id="A0AA38JMC8"/>
<evidence type="ECO:0000259" key="4">
    <source>
        <dbReference type="Pfam" id="PF09745"/>
    </source>
</evidence>
<evidence type="ECO:0000256" key="2">
    <source>
        <dbReference type="ARBA" id="ARBA00023054"/>
    </source>
</evidence>
<evidence type="ECO:0000313" key="6">
    <source>
        <dbReference type="Proteomes" id="UP001176059"/>
    </source>
</evidence>
<dbReference type="EMBL" id="JANVFO010000020">
    <property type="protein sequence ID" value="KAJ3732970.1"/>
    <property type="molecule type" value="Genomic_DNA"/>
</dbReference>
<keyword evidence="2" id="KW-0175">Coiled coil</keyword>
<proteinExistence type="inferred from homology"/>
<feature type="compositionally biased region" description="Polar residues" evidence="3">
    <location>
        <begin position="1"/>
        <end position="12"/>
    </location>
</feature>
<feature type="compositionally biased region" description="Polar residues" evidence="3">
    <location>
        <begin position="42"/>
        <end position="53"/>
    </location>
</feature>
<protein>
    <submittedName>
        <fullName evidence="5">Coiled-coil domain-containing protein 55-domain containing protein</fullName>
    </submittedName>
</protein>
<comment type="similarity">
    <text evidence="1">Belongs to the NSRP1 family.</text>
</comment>
<gene>
    <name evidence="5" type="ORF">DFJ43DRAFT_1145368</name>
</gene>
<evidence type="ECO:0000256" key="3">
    <source>
        <dbReference type="SAM" id="MobiDB-lite"/>
    </source>
</evidence>
<feature type="region of interest" description="Disordered" evidence="3">
    <location>
        <begin position="1"/>
        <end position="62"/>
    </location>
</feature>
<dbReference type="GO" id="GO:0000381">
    <property type="term" value="P:regulation of alternative mRNA splicing, via spliceosome"/>
    <property type="evidence" value="ECO:0007669"/>
    <property type="project" value="InterPro"/>
</dbReference>
<evidence type="ECO:0000256" key="1">
    <source>
        <dbReference type="ARBA" id="ARBA00010126"/>
    </source>
</evidence>